<reference evidence="4 5" key="2">
    <citation type="submission" date="2024-07" db="EMBL/GenBank/DDBJ databases">
        <authorList>
            <person name="Akdeniz Z."/>
        </authorList>
    </citation>
    <scope>NUCLEOTIDE SEQUENCE [LARGE SCALE GENOMIC DNA]</scope>
</reference>
<dbReference type="InterPro" id="IPR003591">
    <property type="entry name" value="Leu-rich_rpt_typical-subtyp"/>
</dbReference>
<dbReference type="AlphaFoldDB" id="A0AA86NS14"/>
<proteinExistence type="predicted"/>
<evidence type="ECO:0000313" key="5">
    <source>
        <dbReference type="Proteomes" id="UP001642409"/>
    </source>
</evidence>
<evidence type="ECO:0000313" key="4">
    <source>
        <dbReference type="EMBL" id="CAL6023533.1"/>
    </source>
</evidence>
<dbReference type="InterPro" id="IPR032675">
    <property type="entry name" value="LRR_dom_sf"/>
</dbReference>
<dbReference type="Pfam" id="PF13516">
    <property type="entry name" value="LRR_6"/>
    <property type="match status" value="1"/>
</dbReference>
<organism evidence="3">
    <name type="scientific">Hexamita inflata</name>
    <dbReference type="NCBI Taxonomy" id="28002"/>
    <lineage>
        <taxon>Eukaryota</taxon>
        <taxon>Metamonada</taxon>
        <taxon>Diplomonadida</taxon>
        <taxon>Hexamitidae</taxon>
        <taxon>Hexamitinae</taxon>
        <taxon>Hexamita</taxon>
    </lineage>
</organism>
<reference evidence="3" key="1">
    <citation type="submission" date="2023-06" db="EMBL/GenBank/DDBJ databases">
        <authorList>
            <person name="Kurt Z."/>
        </authorList>
    </citation>
    <scope>NUCLEOTIDE SEQUENCE</scope>
</reference>
<protein>
    <submittedName>
        <fullName evidence="3">Leucine-rich repeat domain-containing protein</fullName>
    </submittedName>
    <submittedName>
        <fullName evidence="4">Leucine-rich_repeat domain-containing protein</fullName>
    </submittedName>
</protein>
<dbReference type="Gene3D" id="3.80.10.10">
    <property type="entry name" value="Ribonuclease Inhibitor"/>
    <property type="match status" value="1"/>
</dbReference>
<dbReference type="EMBL" id="CATOUU010000302">
    <property type="protein sequence ID" value="CAI9924169.1"/>
    <property type="molecule type" value="Genomic_DNA"/>
</dbReference>
<dbReference type="InterPro" id="IPR050836">
    <property type="entry name" value="SDS22/Internalin_LRR"/>
</dbReference>
<name>A0AA86NS14_9EUKA</name>
<keyword evidence="1" id="KW-0433">Leucine-rich repeat</keyword>
<evidence type="ECO:0000256" key="1">
    <source>
        <dbReference type="ARBA" id="ARBA00022614"/>
    </source>
</evidence>
<sequence>MPIIELLAVNDLSWPYTKPLQLDLRLSQQPLFTPGYFFSSIQVLSFNQEFLQETQEFGFNNRGIKYCYLVSYLTNLTKLNLSCNNISDISSVSKLKNLKKLYLGSNYIEDISVLQSLPDLIHLHLYENRITSYTLALPSLVYLSLSDNKLQDKSGLQHSPKLERLYLSETKTTDLRTIPHQLFGLKDLNLYHNNIIEISYLSNFVDLQSLDLCHNKQLQNIGPLKFCTQLKKLRIDETSIADLWPLQFMKNLKTLEMYKTKVVDLHPLQNLYQLQYISAYDACIIDITPLSKLTFLLFSLDFSFNQITDTDTLQHHKNFSNYNFQGQQVPKTDELKFYSKILSVVALIQTRIYLCK</sequence>
<dbReference type="InterPro" id="IPR001611">
    <property type="entry name" value="Leu-rich_rpt"/>
</dbReference>
<dbReference type="EMBL" id="CAXDID020000093">
    <property type="protein sequence ID" value="CAL6023533.1"/>
    <property type="molecule type" value="Genomic_DNA"/>
</dbReference>
<evidence type="ECO:0000256" key="2">
    <source>
        <dbReference type="ARBA" id="ARBA00022737"/>
    </source>
</evidence>
<comment type="caution">
    <text evidence="3">The sequence shown here is derived from an EMBL/GenBank/DDBJ whole genome shotgun (WGS) entry which is preliminary data.</text>
</comment>
<dbReference type="PROSITE" id="PS51450">
    <property type="entry name" value="LRR"/>
    <property type="match status" value="5"/>
</dbReference>
<dbReference type="Proteomes" id="UP001642409">
    <property type="component" value="Unassembled WGS sequence"/>
</dbReference>
<keyword evidence="2" id="KW-0677">Repeat</keyword>
<dbReference type="SUPFAM" id="SSF52058">
    <property type="entry name" value="L domain-like"/>
    <property type="match status" value="1"/>
</dbReference>
<gene>
    <name evidence="3" type="ORF">HINF_LOCUS11814</name>
    <name evidence="4" type="ORF">HINF_LOCUS29182</name>
</gene>
<dbReference type="PANTHER" id="PTHR46652">
    <property type="entry name" value="LEUCINE-RICH REPEAT AND IQ DOMAIN-CONTAINING PROTEIN 1-RELATED"/>
    <property type="match status" value="1"/>
</dbReference>
<evidence type="ECO:0000313" key="3">
    <source>
        <dbReference type="EMBL" id="CAI9924169.1"/>
    </source>
</evidence>
<dbReference type="SMART" id="SM00365">
    <property type="entry name" value="LRR_SD22"/>
    <property type="match status" value="4"/>
</dbReference>
<accession>A0AA86NS14</accession>
<dbReference type="SMART" id="SM00369">
    <property type="entry name" value="LRR_TYP"/>
    <property type="match status" value="4"/>
</dbReference>
<dbReference type="InterPro" id="IPR025875">
    <property type="entry name" value="Leu-rich_rpt_4"/>
</dbReference>
<dbReference type="Pfam" id="PF12799">
    <property type="entry name" value="LRR_4"/>
    <property type="match status" value="1"/>
</dbReference>
<dbReference type="PANTHER" id="PTHR46652:SF3">
    <property type="entry name" value="LEUCINE-RICH REPEAT-CONTAINING PROTEIN 9"/>
    <property type="match status" value="1"/>
</dbReference>
<keyword evidence="5" id="KW-1185">Reference proteome</keyword>